<dbReference type="EMBL" id="JAYMYQ010000011">
    <property type="protein sequence ID" value="KAK7306629.1"/>
    <property type="molecule type" value="Genomic_DNA"/>
</dbReference>
<organism evidence="1 2">
    <name type="scientific">Canavalia gladiata</name>
    <name type="common">Sword bean</name>
    <name type="synonym">Dolichos gladiatus</name>
    <dbReference type="NCBI Taxonomy" id="3824"/>
    <lineage>
        <taxon>Eukaryota</taxon>
        <taxon>Viridiplantae</taxon>
        <taxon>Streptophyta</taxon>
        <taxon>Embryophyta</taxon>
        <taxon>Tracheophyta</taxon>
        <taxon>Spermatophyta</taxon>
        <taxon>Magnoliopsida</taxon>
        <taxon>eudicotyledons</taxon>
        <taxon>Gunneridae</taxon>
        <taxon>Pentapetalae</taxon>
        <taxon>rosids</taxon>
        <taxon>fabids</taxon>
        <taxon>Fabales</taxon>
        <taxon>Fabaceae</taxon>
        <taxon>Papilionoideae</taxon>
        <taxon>50 kb inversion clade</taxon>
        <taxon>NPAAA clade</taxon>
        <taxon>indigoferoid/millettioid clade</taxon>
        <taxon>Phaseoleae</taxon>
        <taxon>Canavalia</taxon>
    </lineage>
</organism>
<name>A0AAN9JYD1_CANGL</name>
<reference evidence="1 2" key="1">
    <citation type="submission" date="2024-01" db="EMBL/GenBank/DDBJ databases">
        <title>The genomes of 5 underutilized Papilionoideae crops provide insights into root nodulation and disease resistanc.</title>
        <authorList>
            <person name="Jiang F."/>
        </authorList>
    </citation>
    <scope>NUCLEOTIDE SEQUENCE [LARGE SCALE GENOMIC DNA]</scope>
    <source>
        <strain evidence="1">LVBAO_FW01</strain>
        <tissue evidence="1">Leaves</tissue>
    </source>
</reference>
<proteinExistence type="predicted"/>
<keyword evidence="2" id="KW-1185">Reference proteome</keyword>
<gene>
    <name evidence="1" type="ORF">VNO77_44580</name>
</gene>
<evidence type="ECO:0000313" key="1">
    <source>
        <dbReference type="EMBL" id="KAK7306629.1"/>
    </source>
</evidence>
<comment type="caution">
    <text evidence="1">The sequence shown here is derived from an EMBL/GenBank/DDBJ whole genome shotgun (WGS) entry which is preliminary data.</text>
</comment>
<dbReference type="Proteomes" id="UP001367508">
    <property type="component" value="Unassembled WGS sequence"/>
</dbReference>
<sequence>MADPLEQRRQVEQRRERARKELPVFLYWCHCTVRARFLAEKGAATAMKTKHALLWQIYRSDYPWAQSHFYPRPKSLLSHSGLHSPRVVAINMLKSQVLYNVSSPIPKEQFLGCPHNLYFTLSQEPHNSLSY</sequence>
<dbReference type="AlphaFoldDB" id="A0AAN9JYD1"/>
<evidence type="ECO:0000313" key="2">
    <source>
        <dbReference type="Proteomes" id="UP001367508"/>
    </source>
</evidence>
<accession>A0AAN9JYD1</accession>
<protein>
    <submittedName>
        <fullName evidence="1">Uncharacterized protein</fullName>
    </submittedName>
</protein>